<organism evidence="1">
    <name type="scientific">Capitella teleta</name>
    <name type="common">Polychaete worm</name>
    <dbReference type="NCBI Taxonomy" id="283909"/>
    <lineage>
        <taxon>Eukaryota</taxon>
        <taxon>Metazoa</taxon>
        <taxon>Spiralia</taxon>
        <taxon>Lophotrochozoa</taxon>
        <taxon>Annelida</taxon>
        <taxon>Polychaeta</taxon>
        <taxon>Sedentaria</taxon>
        <taxon>Scolecida</taxon>
        <taxon>Capitellidae</taxon>
        <taxon>Capitella</taxon>
    </lineage>
</organism>
<keyword evidence="3" id="KW-1185">Reference proteome</keyword>
<accession>R7TAV4</accession>
<reference evidence="3" key="1">
    <citation type="submission" date="2012-12" db="EMBL/GenBank/DDBJ databases">
        <authorList>
            <person name="Hellsten U."/>
            <person name="Grimwood J."/>
            <person name="Chapman J.A."/>
            <person name="Shapiro H."/>
            <person name="Aerts A."/>
            <person name="Otillar R.P."/>
            <person name="Terry A.Y."/>
            <person name="Boore J.L."/>
            <person name="Simakov O."/>
            <person name="Marletaz F."/>
            <person name="Cho S.-J."/>
            <person name="Edsinger-Gonzales E."/>
            <person name="Havlak P."/>
            <person name="Kuo D.-H."/>
            <person name="Larsson T."/>
            <person name="Lv J."/>
            <person name="Arendt D."/>
            <person name="Savage R."/>
            <person name="Osoegawa K."/>
            <person name="de Jong P."/>
            <person name="Lindberg D.R."/>
            <person name="Seaver E.C."/>
            <person name="Weisblat D.A."/>
            <person name="Putnam N.H."/>
            <person name="Grigoriev I.V."/>
            <person name="Rokhsar D.S."/>
        </authorList>
    </citation>
    <scope>NUCLEOTIDE SEQUENCE</scope>
    <source>
        <strain evidence="3">I ESC-2004</strain>
    </source>
</reference>
<sequence length="337" mass="37770">MASTQRSRVISTAVRLLPLSLFHFDVLVDVLHLDLGVVIRARYTQSTTYANMSDWLPPKVPQMSAQGPTIARRANGMGGTPTGARLEPKWKQIEQQGVKHSGVAFGLFGVFLHDAFTSLSFVFSGAGTMPSECVPMHLPKLENYQEHLASLGSKCSTTPGIRIQGPKSNVVKGNARQNLIKSVPYRPFEDNNRNDAHYSRYLSLSQNVAQRYPNPGPPRYREGAIGGNWRHIKEVLGHSGSRVIFVDGLVSLEDTAHRLAAHRVPTKLTPAHSPYYKQGRPESQLIENQARQQLDKDSFSPWKDKIQNCDPFPAIQNAMKERFEEEQKKYKGFYAMN</sequence>
<protein>
    <submittedName>
        <fullName evidence="1 2">Uncharacterized protein</fullName>
    </submittedName>
</protein>
<gene>
    <name evidence="1" type="ORF">CAPTEDRAFT_220997</name>
</gene>
<dbReference type="OrthoDB" id="6091552at2759"/>
<reference evidence="1 3" key="2">
    <citation type="journal article" date="2013" name="Nature">
        <title>Insights into bilaterian evolution from three spiralian genomes.</title>
        <authorList>
            <person name="Simakov O."/>
            <person name="Marletaz F."/>
            <person name="Cho S.J."/>
            <person name="Edsinger-Gonzales E."/>
            <person name="Havlak P."/>
            <person name="Hellsten U."/>
            <person name="Kuo D.H."/>
            <person name="Larsson T."/>
            <person name="Lv J."/>
            <person name="Arendt D."/>
            <person name="Savage R."/>
            <person name="Osoegawa K."/>
            <person name="de Jong P."/>
            <person name="Grimwood J."/>
            <person name="Chapman J.A."/>
            <person name="Shapiro H."/>
            <person name="Aerts A."/>
            <person name="Otillar R.P."/>
            <person name="Terry A.Y."/>
            <person name="Boore J.L."/>
            <person name="Grigoriev I.V."/>
            <person name="Lindberg D.R."/>
            <person name="Seaver E.C."/>
            <person name="Weisblat D.A."/>
            <person name="Putnam N.H."/>
            <person name="Rokhsar D.S."/>
        </authorList>
    </citation>
    <scope>NUCLEOTIDE SEQUENCE</scope>
    <source>
        <strain evidence="1 3">I ESC-2004</strain>
    </source>
</reference>
<reference evidence="2" key="3">
    <citation type="submission" date="2015-06" db="UniProtKB">
        <authorList>
            <consortium name="EnsemblMetazoa"/>
        </authorList>
    </citation>
    <scope>IDENTIFICATION</scope>
</reference>
<evidence type="ECO:0000313" key="3">
    <source>
        <dbReference type="Proteomes" id="UP000014760"/>
    </source>
</evidence>
<evidence type="ECO:0000313" key="2">
    <source>
        <dbReference type="EnsemblMetazoa" id="CapteP220997"/>
    </source>
</evidence>
<dbReference type="Proteomes" id="UP000014760">
    <property type="component" value="Unassembled WGS sequence"/>
</dbReference>
<dbReference type="EMBL" id="KB310836">
    <property type="protein sequence ID" value="ELT90647.1"/>
    <property type="molecule type" value="Genomic_DNA"/>
</dbReference>
<dbReference type="AlphaFoldDB" id="R7TAV4"/>
<evidence type="ECO:0000313" key="1">
    <source>
        <dbReference type="EMBL" id="ELT90647.1"/>
    </source>
</evidence>
<proteinExistence type="predicted"/>
<name>R7TAV4_CAPTE</name>
<dbReference type="EMBL" id="AMQN01003072">
    <property type="status" value="NOT_ANNOTATED_CDS"/>
    <property type="molecule type" value="Genomic_DNA"/>
</dbReference>
<dbReference type="HOGENOM" id="CLU_824514_0_0_1"/>
<dbReference type="EnsemblMetazoa" id="CapteT220997">
    <property type="protein sequence ID" value="CapteP220997"/>
    <property type="gene ID" value="CapteG220997"/>
</dbReference>